<evidence type="ECO:0000256" key="4">
    <source>
        <dbReference type="ARBA" id="ARBA00022837"/>
    </source>
</evidence>
<protein>
    <submittedName>
        <fullName evidence="7">Arylsulfatase</fullName>
    </submittedName>
</protein>
<keyword evidence="8" id="KW-1185">Reference proteome</keyword>
<dbReference type="RefSeq" id="WP_319833119.1">
    <property type="nucleotide sequence ID" value="NZ_CP138858.1"/>
</dbReference>
<evidence type="ECO:0000256" key="1">
    <source>
        <dbReference type="ARBA" id="ARBA00008779"/>
    </source>
</evidence>
<dbReference type="PANTHER" id="PTHR42693">
    <property type="entry name" value="ARYLSULFATASE FAMILY MEMBER"/>
    <property type="match status" value="1"/>
</dbReference>
<feature type="domain" description="Sulfatase N-terminal" evidence="6">
    <location>
        <begin position="28"/>
        <end position="365"/>
    </location>
</feature>
<feature type="signal peptide" evidence="5">
    <location>
        <begin position="1"/>
        <end position="24"/>
    </location>
</feature>
<dbReference type="Gene3D" id="3.40.720.10">
    <property type="entry name" value="Alkaline Phosphatase, subunit A"/>
    <property type="match status" value="1"/>
</dbReference>
<dbReference type="Proteomes" id="UP001324993">
    <property type="component" value="Chromosome"/>
</dbReference>
<dbReference type="PROSITE" id="PS00523">
    <property type="entry name" value="SULFATASE_1"/>
    <property type="match status" value="1"/>
</dbReference>
<dbReference type="CDD" id="cd16143">
    <property type="entry name" value="ARS_like"/>
    <property type="match status" value="1"/>
</dbReference>
<organism evidence="7 8">
    <name type="scientific">Coraliomargarita algicola</name>
    <dbReference type="NCBI Taxonomy" id="3092156"/>
    <lineage>
        <taxon>Bacteria</taxon>
        <taxon>Pseudomonadati</taxon>
        <taxon>Verrucomicrobiota</taxon>
        <taxon>Opitutia</taxon>
        <taxon>Puniceicoccales</taxon>
        <taxon>Coraliomargaritaceae</taxon>
        <taxon>Coraliomargarita</taxon>
    </lineage>
</organism>
<evidence type="ECO:0000256" key="2">
    <source>
        <dbReference type="ARBA" id="ARBA00022723"/>
    </source>
</evidence>
<dbReference type="Gene3D" id="3.30.1120.10">
    <property type="match status" value="1"/>
</dbReference>
<dbReference type="InterPro" id="IPR024607">
    <property type="entry name" value="Sulfatase_CS"/>
</dbReference>
<sequence length="496" mass="53520">MKISIAMTVKACALLALTSLVSIAATQPNIVFIFADDMGYGDVQVLNPERGKIPTPHIDALARDGMIFTDAHTSSSVCTPSRYSLMTGRYNWRTTRQAGVLGGFGNPLIPTGRMTVASLLKAQGYRTAMIGKWHLGMNLPKGQGMNNIDWSGTITGGPFDLGFDYYFGISASLDMPPYIYIENDKFVGECTTTKAFFRKGPAHEDFEAVNVLDDLAEKAVEFIEKQEASTPFFTYIALPSPHTPIVPTPEWKGKSELGAYGDFQMQTDAFVGQIVAAVDAGGFSQNTIIIVSSDNGCSKAAGIPALEAKGHFPSAQFRGSKSDLWDGGHRVPFIVRWPAIVEAGSQSDELICLTDFMATCAELSGGELPADAGEDSVSFLPALKGDSIESTRAGIVHHSISGHFAYRMGKWKLLLSKGSAGWTSPTEKQMPKESPNAQLYDLGADPGETTNLYESHPEVAARLLAQLESDVARGRSTEGPAAKNDTNRINLWKITK</sequence>
<name>A0ABZ0RLF8_9BACT</name>
<accession>A0ABZ0RLF8</accession>
<feature type="chain" id="PRO_5045663145" evidence="5">
    <location>
        <begin position="25"/>
        <end position="496"/>
    </location>
</feature>
<dbReference type="SUPFAM" id="SSF53649">
    <property type="entry name" value="Alkaline phosphatase-like"/>
    <property type="match status" value="1"/>
</dbReference>
<evidence type="ECO:0000256" key="3">
    <source>
        <dbReference type="ARBA" id="ARBA00022801"/>
    </source>
</evidence>
<dbReference type="PROSITE" id="PS00149">
    <property type="entry name" value="SULFATASE_2"/>
    <property type="match status" value="1"/>
</dbReference>
<keyword evidence="5" id="KW-0732">Signal</keyword>
<dbReference type="PANTHER" id="PTHR42693:SF53">
    <property type="entry name" value="ENDO-4-O-SULFATASE"/>
    <property type="match status" value="1"/>
</dbReference>
<reference evidence="7 8" key="1">
    <citation type="submission" date="2023-11" db="EMBL/GenBank/DDBJ databases">
        <title>Coraliomargarita sp. nov., isolated from marine algae.</title>
        <authorList>
            <person name="Lee J.K."/>
            <person name="Baek J.H."/>
            <person name="Kim J.M."/>
            <person name="Choi D.G."/>
            <person name="Jeon C.O."/>
        </authorList>
    </citation>
    <scope>NUCLEOTIDE SEQUENCE [LARGE SCALE GENOMIC DNA]</scope>
    <source>
        <strain evidence="7 8">J2-16</strain>
    </source>
</reference>
<keyword evidence="2" id="KW-0479">Metal-binding</keyword>
<evidence type="ECO:0000256" key="5">
    <source>
        <dbReference type="SAM" id="SignalP"/>
    </source>
</evidence>
<keyword evidence="3" id="KW-0378">Hydrolase</keyword>
<evidence type="ECO:0000313" key="7">
    <source>
        <dbReference type="EMBL" id="WPJ96256.1"/>
    </source>
</evidence>
<dbReference type="InterPro" id="IPR000917">
    <property type="entry name" value="Sulfatase_N"/>
</dbReference>
<gene>
    <name evidence="7" type="ORF">SH580_00890</name>
</gene>
<keyword evidence="4" id="KW-0106">Calcium</keyword>
<comment type="similarity">
    <text evidence="1">Belongs to the sulfatase family.</text>
</comment>
<dbReference type="InterPro" id="IPR050738">
    <property type="entry name" value="Sulfatase"/>
</dbReference>
<evidence type="ECO:0000259" key="6">
    <source>
        <dbReference type="Pfam" id="PF00884"/>
    </source>
</evidence>
<dbReference type="EMBL" id="CP138858">
    <property type="protein sequence ID" value="WPJ96256.1"/>
    <property type="molecule type" value="Genomic_DNA"/>
</dbReference>
<dbReference type="InterPro" id="IPR017850">
    <property type="entry name" value="Alkaline_phosphatase_core_sf"/>
</dbReference>
<proteinExistence type="inferred from homology"/>
<evidence type="ECO:0000313" key="8">
    <source>
        <dbReference type="Proteomes" id="UP001324993"/>
    </source>
</evidence>
<dbReference type="Pfam" id="PF00884">
    <property type="entry name" value="Sulfatase"/>
    <property type="match status" value="1"/>
</dbReference>